<reference evidence="2 3" key="1">
    <citation type="journal article" date="2019" name="Appl. Microbiol. Biotechnol.">
        <title>Genome sequence of Isaria javanica and comparative genome analysis insights into family S53 peptidase evolution in fungal entomopathogens.</title>
        <authorList>
            <person name="Lin R."/>
            <person name="Zhang X."/>
            <person name="Xin B."/>
            <person name="Zou M."/>
            <person name="Gao Y."/>
            <person name="Qin F."/>
            <person name="Hu Q."/>
            <person name="Xie B."/>
            <person name="Cheng X."/>
        </authorList>
    </citation>
    <scope>NUCLEOTIDE SEQUENCE [LARGE SCALE GENOMIC DNA]</scope>
    <source>
        <strain evidence="2 3">IJ1G</strain>
    </source>
</reference>
<name>A0A545UXY9_9HYPO</name>
<evidence type="ECO:0000256" key="1">
    <source>
        <dbReference type="SAM" id="MobiDB-lite"/>
    </source>
</evidence>
<accession>A0A545UXY9</accession>
<gene>
    <name evidence="2" type="ORF">IF1G_07195</name>
</gene>
<dbReference type="AlphaFoldDB" id="A0A545UXY9"/>
<dbReference type="EMBL" id="SPUK01000010">
    <property type="protein sequence ID" value="TQV94316.1"/>
    <property type="molecule type" value="Genomic_DNA"/>
</dbReference>
<feature type="region of interest" description="Disordered" evidence="1">
    <location>
        <begin position="1"/>
        <end position="29"/>
    </location>
</feature>
<organism evidence="2 3">
    <name type="scientific">Cordyceps javanica</name>
    <dbReference type="NCBI Taxonomy" id="43265"/>
    <lineage>
        <taxon>Eukaryota</taxon>
        <taxon>Fungi</taxon>
        <taxon>Dikarya</taxon>
        <taxon>Ascomycota</taxon>
        <taxon>Pezizomycotina</taxon>
        <taxon>Sordariomycetes</taxon>
        <taxon>Hypocreomycetidae</taxon>
        <taxon>Hypocreales</taxon>
        <taxon>Cordycipitaceae</taxon>
        <taxon>Cordyceps</taxon>
    </lineage>
</organism>
<protein>
    <submittedName>
        <fullName evidence="2">Uncharacterized protein</fullName>
    </submittedName>
</protein>
<evidence type="ECO:0000313" key="2">
    <source>
        <dbReference type="EMBL" id="TQV94316.1"/>
    </source>
</evidence>
<dbReference type="Proteomes" id="UP000315783">
    <property type="component" value="Unassembled WGS sequence"/>
</dbReference>
<sequence length="84" mass="9847">MMLFFTNKVKRESEGGGRRQRSAESKRPSIQRARLRIVLRFSFLQQGGTCYTRTRGFRTLNKSINMELLSNKSIARTMDYLNLQ</sequence>
<feature type="compositionally biased region" description="Basic and acidic residues" evidence="1">
    <location>
        <begin position="9"/>
        <end position="27"/>
    </location>
</feature>
<comment type="caution">
    <text evidence="2">The sequence shown here is derived from an EMBL/GenBank/DDBJ whole genome shotgun (WGS) entry which is preliminary data.</text>
</comment>
<evidence type="ECO:0000313" key="3">
    <source>
        <dbReference type="Proteomes" id="UP000315783"/>
    </source>
</evidence>
<proteinExistence type="predicted"/>
<keyword evidence="3" id="KW-1185">Reference proteome</keyword>